<evidence type="ECO:0000256" key="8">
    <source>
        <dbReference type="SAM" id="MobiDB-lite"/>
    </source>
</evidence>
<comment type="caution">
    <text evidence="11">The sequence shown here is derived from an EMBL/GenBank/DDBJ whole genome shotgun (WGS) entry which is preliminary data.</text>
</comment>
<dbReference type="InterPro" id="IPR027417">
    <property type="entry name" value="P-loop_NTPase"/>
</dbReference>
<dbReference type="Pfam" id="PF00005">
    <property type="entry name" value="ABC_tran"/>
    <property type="match status" value="1"/>
</dbReference>
<feature type="transmembrane region" description="Helical" evidence="9">
    <location>
        <begin position="659"/>
        <end position="679"/>
    </location>
</feature>
<keyword evidence="3 9" id="KW-0812">Transmembrane</keyword>
<dbReference type="InterPro" id="IPR013525">
    <property type="entry name" value="ABC2_TM"/>
</dbReference>
<feature type="transmembrane region" description="Helical" evidence="9">
    <location>
        <begin position="583"/>
        <end position="600"/>
    </location>
</feature>
<organism evidence="11 12">
    <name type="scientific">Cyclotella atomus</name>
    <dbReference type="NCBI Taxonomy" id="382360"/>
    <lineage>
        <taxon>Eukaryota</taxon>
        <taxon>Sar</taxon>
        <taxon>Stramenopiles</taxon>
        <taxon>Ochrophyta</taxon>
        <taxon>Bacillariophyta</taxon>
        <taxon>Coscinodiscophyceae</taxon>
        <taxon>Thalassiosirophycidae</taxon>
        <taxon>Stephanodiscales</taxon>
        <taxon>Stephanodiscaceae</taxon>
        <taxon>Cyclotella</taxon>
    </lineage>
</organism>
<evidence type="ECO:0000256" key="4">
    <source>
        <dbReference type="ARBA" id="ARBA00022741"/>
    </source>
</evidence>
<feature type="transmembrane region" description="Helical" evidence="9">
    <location>
        <begin position="433"/>
        <end position="453"/>
    </location>
</feature>
<dbReference type="Pfam" id="PF01061">
    <property type="entry name" value="ABC2_membrane"/>
    <property type="match status" value="1"/>
</dbReference>
<evidence type="ECO:0000313" key="12">
    <source>
        <dbReference type="Proteomes" id="UP001530400"/>
    </source>
</evidence>
<sequence>MAEDGYSKFLSYLQNAEDTTTESYSSNGTSKHNIVENGSVQILSPDEEDADAPTTYTRSELNISSRRKQLSRRASTTEERRNPFAEREGNALIWRNVNMTLSTKQGEKKLLNDVWGEVPPGEITAIMGPSGAGKSSLLNVLAGRSRSTAKLNVQSEIRMNEYLVDPTNIEVRKQIAFVAQDDSLSFTATPREAIRFSAKLRLPRITTDNEIEELADRMLAELGLKDCADTMIGGSLIKGISGGERKRTSVGVELVTKPSLVFLDEPTSGLDSFSAMQVIKVLKKIAHAGCSVLFTIHQPSSDVFNSFDRLILLNKGMVMYQGPVSEVPEYFARHNHPMPPMFNPADWIMDVANQYSQEQLMKEGFFCKDERNMPPAIVPSGNDELLDSLGVSRHDDISEDEWKHVGFETEVRLLFKRELIHTSRNKKGVGARFALTMFMSLLIGNIFFGVGGSSMTDPSEFNSHFGAMIMVLMMSMFGTAMPTLLSFPEERPVFLREYSTNHYGVVAYFMSRLANEAVITFLQILVCLSALLPVLLSIAYPLVDLQSNFLHFLAIEYALAMSSTALAVLLGCAVEDPTMATEFLPLLFVPQLLFAGFFVRTDLIPPWLRWAQYLCALTYGVRLALLAEFGDCANDDSIFPNLCAELLDANDVKESETSLYWGVLWTLFFVFRLAGLTLLRKKSTKFY</sequence>
<comment type="subcellular location">
    <subcellularLocation>
        <location evidence="1">Membrane</location>
        <topology evidence="1">Multi-pass membrane protein</topology>
    </subcellularLocation>
</comment>
<evidence type="ECO:0000256" key="6">
    <source>
        <dbReference type="ARBA" id="ARBA00022989"/>
    </source>
</evidence>
<dbReference type="InterPro" id="IPR043926">
    <property type="entry name" value="ABCG_dom"/>
</dbReference>
<evidence type="ECO:0000256" key="5">
    <source>
        <dbReference type="ARBA" id="ARBA00022840"/>
    </source>
</evidence>
<evidence type="ECO:0000256" key="7">
    <source>
        <dbReference type="ARBA" id="ARBA00023136"/>
    </source>
</evidence>
<dbReference type="EMBL" id="JALLPJ020000694">
    <property type="protein sequence ID" value="KAL3785413.1"/>
    <property type="molecule type" value="Genomic_DNA"/>
</dbReference>
<evidence type="ECO:0000256" key="9">
    <source>
        <dbReference type="SAM" id="Phobius"/>
    </source>
</evidence>
<dbReference type="Gene3D" id="3.40.50.300">
    <property type="entry name" value="P-loop containing nucleotide triphosphate hydrolases"/>
    <property type="match status" value="1"/>
</dbReference>
<dbReference type="SUPFAM" id="SSF52540">
    <property type="entry name" value="P-loop containing nucleoside triphosphate hydrolases"/>
    <property type="match status" value="1"/>
</dbReference>
<dbReference type="InterPro" id="IPR003593">
    <property type="entry name" value="AAA+_ATPase"/>
</dbReference>
<dbReference type="InterPro" id="IPR050352">
    <property type="entry name" value="ABCG_transporters"/>
</dbReference>
<dbReference type="AlphaFoldDB" id="A0ABD3PBK9"/>
<protein>
    <recommendedName>
        <fullName evidence="10">ABC transporter domain-containing protein</fullName>
    </recommendedName>
</protein>
<feature type="region of interest" description="Disordered" evidence="8">
    <location>
        <begin position="64"/>
        <end position="84"/>
    </location>
</feature>
<keyword evidence="4" id="KW-0547">Nucleotide-binding</keyword>
<keyword evidence="12" id="KW-1185">Reference proteome</keyword>
<name>A0ABD3PBK9_9STRA</name>
<proteinExistence type="predicted"/>
<feature type="transmembrane region" description="Helical" evidence="9">
    <location>
        <begin position="465"/>
        <end position="487"/>
    </location>
</feature>
<evidence type="ECO:0000256" key="3">
    <source>
        <dbReference type="ARBA" id="ARBA00022692"/>
    </source>
</evidence>
<evidence type="ECO:0000313" key="11">
    <source>
        <dbReference type="EMBL" id="KAL3785413.1"/>
    </source>
</evidence>
<evidence type="ECO:0000256" key="1">
    <source>
        <dbReference type="ARBA" id="ARBA00004141"/>
    </source>
</evidence>
<feature type="transmembrane region" description="Helical" evidence="9">
    <location>
        <begin position="518"/>
        <end position="543"/>
    </location>
</feature>
<evidence type="ECO:0000259" key="10">
    <source>
        <dbReference type="PROSITE" id="PS50893"/>
    </source>
</evidence>
<keyword evidence="7 9" id="KW-0472">Membrane</keyword>
<reference evidence="11 12" key="1">
    <citation type="submission" date="2024-10" db="EMBL/GenBank/DDBJ databases">
        <title>Updated reference genomes for cyclostephanoid diatoms.</title>
        <authorList>
            <person name="Roberts W.R."/>
            <person name="Alverson A.J."/>
        </authorList>
    </citation>
    <scope>NUCLEOTIDE SEQUENCE [LARGE SCALE GENOMIC DNA]</scope>
    <source>
        <strain evidence="11 12">AJA010-31</strain>
    </source>
</reference>
<dbReference type="InterPro" id="IPR003439">
    <property type="entry name" value="ABC_transporter-like_ATP-bd"/>
</dbReference>
<dbReference type="SMART" id="SM00382">
    <property type="entry name" value="AAA"/>
    <property type="match status" value="1"/>
</dbReference>
<keyword evidence="6 9" id="KW-1133">Transmembrane helix</keyword>
<dbReference type="PANTHER" id="PTHR48041">
    <property type="entry name" value="ABC TRANSPORTER G FAMILY MEMBER 28"/>
    <property type="match status" value="1"/>
</dbReference>
<dbReference type="GO" id="GO:0016020">
    <property type="term" value="C:membrane"/>
    <property type="evidence" value="ECO:0007669"/>
    <property type="project" value="UniProtKB-SubCell"/>
</dbReference>
<evidence type="ECO:0000256" key="2">
    <source>
        <dbReference type="ARBA" id="ARBA00022448"/>
    </source>
</evidence>
<feature type="domain" description="ABC transporter" evidence="10">
    <location>
        <begin position="94"/>
        <end position="340"/>
    </location>
</feature>
<accession>A0ABD3PBK9</accession>
<dbReference type="CDD" id="cd03213">
    <property type="entry name" value="ABCG_EPDR"/>
    <property type="match status" value="1"/>
</dbReference>
<dbReference type="Proteomes" id="UP001530400">
    <property type="component" value="Unassembled WGS sequence"/>
</dbReference>
<dbReference type="Pfam" id="PF19055">
    <property type="entry name" value="ABC2_membrane_7"/>
    <property type="match status" value="1"/>
</dbReference>
<gene>
    <name evidence="11" type="ORF">ACHAWO_005188</name>
</gene>
<dbReference type="PROSITE" id="PS50893">
    <property type="entry name" value="ABC_TRANSPORTER_2"/>
    <property type="match status" value="1"/>
</dbReference>
<keyword evidence="2" id="KW-0813">Transport</keyword>
<dbReference type="GO" id="GO:0005524">
    <property type="term" value="F:ATP binding"/>
    <property type="evidence" value="ECO:0007669"/>
    <property type="project" value="UniProtKB-KW"/>
</dbReference>
<dbReference type="PANTHER" id="PTHR48041:SF139">
    <property type="entry name" value="PROTEIN SCARLET"/>
    <property type="match status" value="1"/>
</dbReference>
<keyword evidence="5" id="KW-0067">ATP-binding</keyword>
<feature type="compositionally biased region" description="Basic and acidic residues" evidence="8">
    <location>
        <begin position="75"/>
        <end position="84"/>
    </location>
</feature>
<feature type="transmembrane region" description="Helical" evidence="9">
    <location>
        <begin position="549"/>
        <end position="571"/>
    </location>
</feature>